<evidence type="ECO:0000313" key="3">
    <source>
        <dbReference type="EMBL" id="PIK42949.1"/>
    </source>
</evidence>
<gene>
    <name evidence="3" type="ORF">BSL78_20192</name>
</gene>
<dbReference type="InterPro" id="IPR000620">
    <property type="entry name" value="EamA_dom"/>
</dbReference>
<feature type="transmembrane region" description="Helical" evidence="1">
    <location>
        <begin position="301"/>
        <end position="319"/>
    </location>
</feature>
<feature type="transmembrane region" description="Helical" evidence="1">
    <location>
        <begin position="276"/>
        <end position="295"/>
    </location>
</feature>
<feature type="domain" description="EamA" evidence="2">
    <location>
        <begin position="31"/>
        <end position="162"/>
    </location>
</feature>
<dbReference type="AlphaFoldDB" id="A0A2G8K4T1"/>
<evidence type="ECO:0000313" key="4">
    <source>
        <dbReference type="Proteomes" id="UP000230750"/>
    </source>
</evidence>
<dbReference type="OrthoDB" id="306876at2759"/>
<keyword evidence="1" id="KW-0472">Membrane</keyword>
<feature type="transmembrane region" description="Helical" evidence="1">
    <location>
        <begin position="92"/>
        <end position="114"/>
    </location>
</feature>
<dbReference type="Proteomes" id="UP000230750">
    <property type="component" value="Unassembled WGS sequence"/>
</dbReference>
<keyword evidence="1" id="KW-0812">Transmembrane</keyword>
<reference evidence="3 4" key="1">
    <citation type="journal article" date="2017" name="PLoS Biol.">
        <title>The sea cucumber genome provides insights into morphological evolution and visceral regeneration.</title>
        <authorList>
            <person name="Zhang X."/>
            <person name="Sun L."/>
            <person name="Yuan J."/>
            <person name="Sun Y."/>
            <person name="Gao Y."/>
            <person name="Zhang L."/>
            <person name="Li S."/>
            <person name="Dai H."/>
            <person name="Hamel J.F."/>
            <person name="Liu C."/>
            <person name="Yu Y."/>
            <person name="Liu S."/>
            <person name="Lin W."/>
            <person name="Guo K."/>
            <person name="Jin S."/>
            <person name="Xu P."/>
            <person name="Storey K.B."/>
            <person name="Huan P."/>
            <person name="Zhang T."/>
            <person name="Zhou Y."/>
            <person name="Zhang J."/>
            <person name="Lin C."/>
            <person name="Li X."/>
            <person name="Xing L."/>
            <person name="Huo D."/>
            <person name="Sun M."/>
            <person name="Wang L."/>
            <person name="Mercier A."/>
            <person name="Li F."/>
            <person name="Yang H."/>
            <person name="Xiang J."/>
        </authorList>
    </citation>
    <scope>NUCLEOTIDE SEQUENCE [LARGE SCALE GENOMIC DNA]</scope>
    <source>
        <strain evidence="3">Shaxun</strain>
        <tissue evidence="3">Muscle</tissue>
    </source>
</reference>
<protein>
    <submittedName>
        <fullName evidence="3">Putative solute carrier family 35 member G1-like</fullName>
    </submittedName>
</protein>
<feature type="transmembrane region" description="Helical" evidence="1">
    <location>
        <begin position="183"/>
        <end position="201"/>
    </location>
</feature>
<dbReference type="EMBL" id="MRZV01000889">
    <property type="protein sequence ID" value="PIK42949.1"/>
    <property type="molecule type" value="Genomic_DNA"/>
</dbReference>
<keyword evidence="4" id="KW-1185">Reference proteome</keyword>
<feature type="transmembrane region" description="Helical" evidence="1">
    <location>
        <begin position="22"/>
        <end position="45"/>
    </location>
</feature>
<dbReference type="InterPro" id="IPR037185">
    <property type="entry name" value="EmrE-like"/>
</dbReference>
<comment type="caution">
    <text evidence="3">The sequence shown here is derived from an EMBL/GenBank/DDBJ whole genome shotgun (WGS) entry which is preliminary data.</text>
</comment>
<organism evidence="3 4">
    <name type="scientific">Stichopus japonicus</name>
    <name type="common">Sea cucumber</name>
    <dbReference type="NCBI Taxonomy" id="307972"/>
    <lineage>
        <taxon>Eukaryota</taxon>
        <taxon>Metazoa</taxon>
        <taxon>Echinodermata</taxon>
        <taxon>Eleutherozoa</taxon>
        <taxon>Echinozoa</taxon>
        <taxon>Holothuroidea</taxon>
        <taxon>Aspidochirotacea</taxon>
        <taxon>Aspidochirotida</taxon>
        <taxon>Stichopodidae</taxon>
        <taxon>Apostichopus</taxon>
    </lineage>
</organism>
<feature type="transmembrane region" description="Helical" evidence="1">
    <location>
        <begin position="246"/>
        <end position="264"/>
    </location>
</feature>
<feature type="domain" description="EamA" evidence="2">
    <location>
        <begin position="183"/>
        <end position="315"/>
    </location>
</feature>
<accession>A0A2G8K4T1</accession>
<dbReference type="PANTHER" id="PTHR22911">
    <property type="entry name" value="ACYL-MALONYL CONDENSING ENZYME-RELATED"/>
    <property type="match status" value="1"/>
</dbReference>
<dbReference type="GO" id="GO:0016020">
    <property type="term" value="C:membrane"/>
    <property type="evidence" value="ECO:0007669"/>
    <property type="project" value="InterPro"/>
</dbReference>
<dbReference type="Pfam" id="PF00892">
    <property type="entry name" value="EamA"/>
    <property type="match status" value="2"/>
</dbReference>
<sequence>MGGTPLFANIASFNVPVVIMEAMAAVFASNAGIVYSLLYGILMCVENCFAKLALGITPASFLIFARCVAILCLTPFIEWDGASTLDTWDLCLYISCSIMGIFPYAILIDGLNYIGIGDASAILFGGNVFLVSIIGHFALDEKLSFYDVAVLSIDVIGVVLVTKPSVIFGTEETQALLYQERELGVILLLLAAICLAVWPVLGRMLQQRNSLYCVLLSSLHGFWGMFLAGMWITFEPDWVLPTSWEAILAVIGYIVFSIGQLICATKALETEDAKSIGLSLTLSVAVSYIAQIVLFGESVDWTSTTGAVLVLICVIAVDCQRLVKT</sequence>
<feature type="transmembrane region" description="Helical" evidence="1">
    <location>
        <begin position="52"/>
        <end position="77"/>
    </location>
</feature>
<proteinExistence type="predicted"/>
<evidence type="ECO:0000259" key="2">
    <source>
        <dbReference type="Pfam" id="PF00892"/>
    </source>
</evidence>
<keyword evidence="1" id="KW-1133">Transmembrane helix</keyword>
<name>A0A2G8K4T1_STIJA</name>
<dbReference type="SUPFAM" id="SSF103481">
    <property type="entry name" value="Multidrug resistance efflux transporter EmrE"/>
    <property type="match status" value="1"/>
</dbReference>
<feature type="transmembrane region" description="Helical" evidence="1">
    <location>
        <begin position="213"/>
        <end position="234"/>
    </location>
</feature>
<evidence type="ECO:0000256" key="1">
    <source>
        <dbReference type="SAM" id="Phobius"/>
    </source>
</evidence>
<feature type="transmembrane region" description="Helical" evidence="1">
    <location>
        <begin position="121"/>
        <end position="139"/>
    </location>
</feature>